<dbReference type="EMBL" id="CP073249">
    <property type="protein sequence ID" value="QUF05989.1"/>
    <property type="molecule type" value="Genomic_DNA"/>
</dbReference>
<dbReference type="CDD" id="cd16917">
    <property type="entry name" value="HATPase_UhpB-NarQ-NarX-like"/>
    <property type="match status" value="1"/>
</dbReference>
<dbReference type="Proteomes" id="UP000677152">
    <property type="component" value="Chromosome"/>
</dbReference>
<proteinExistence type="predicted"/>
<evidence type="ECO:0000256" key="9">
    <source>
        <dbReference type="SAM" id="Phobius"/>
    </source>
</evidence>
<accession>A0AA45R5M5</accession>
<feature type="transmembrane region" description="Helical" evidence="9">
    <location>
        <begin position="23"/>
        <end position="39"/>
    </location>
</feature>
<evidence type="ECO:0000256" key="6">
    <source>
        <dbReference type="ARBA" id="ARBA00022777"/>
    </source>
</evidence>
<organism evidence="11 12">
    <name type="scientific">Actinosynnema pretiosum subsp. pretiosum</name>
    <dbReference type="NCBI Taxonomy" id="103721"/>
    <lineage>
        <taxon>Bacteria</taxon>
        <taxon>Bacillati</taxon>
        <taxon>Actinomycetota</taxon>
        <taxon>Actinomycetes</taxon>
        <taxon>Pseudonocardiales</taxon>
        <taxon>Pseudonocardiaceae</taxon>
        <taxon>Actinosynnema</taxon>
    </lineage>
</organism>
<evidence type="ECO:0000256" key="4">
    <source>
        <dbReference type="ARBA" id="ARBA00022679"/>
    </source>
</evidence>
<keyword evidence="8" id="KW-0902">Two-component regulatory system</keyword>
<feature type="transmembrane region" description="Helical" evidence="9">
    <location>
        <begin position="46"/>
        <end position="65"/>
    </location>
</feature>
<dbReference type="PANTHER" id="PTHR24421">
    <property type="entry name" value="NITRATE/NITRITE SENSOR PROTEIN NARX-RELATED"/>
    <property type="match status" value="1"/>
</dbReference>
<dbReference type="InterPro" id="IPR050482">
    <property type="entry name" value="Sensor_HK_TwoCompSys"/>
</dbReference>
<keyword evidence="7" id="KW-0067">ATP-binding</keyword>
<dbReference type="GO" id="GO:0000155">
    <property type="term" value="F:phosphorelay sensor kinase activity"/>
    <property type="evidence" value="ECO:0007669"/>
    <property type="project" value="InterPro"/>
</dbReference>
<gene>
    <name evidence="11" type="ORF">KCV87_07965</name>
</gene>
<dbReference type="InterPro" id="IPR011712">
    <property type="entry name" value="Sig_transdc_His_kin_sub3_dim/P"/>
</dbReference>
<evidence type="ECO:0000313" key="12">
    <source>
        <dbReference type="Proteomes" id="UP000677152"/>
    </source>
</evidence>
<keyword evidence="5" id="KW-0547">Nucleotide-binding</keyword>
<feature type="domain" description="Signal transduction histidine kinase subgroup 3 dimerisation and phosphoacceptor" evidence="10">
    <location>
        <begin position="154"/>
        <end position="217"/>
    </location>
</feature>
<evidence type="ECO:0000256" key="3">
    <source>
        <dbReference type="ARBA" id="ARBA00022553"/>
    </source>
</evidence>
<dbReference type="EC" id="2.7.13.3" evidence="2"/>
<dbReference type="PANTHER" id="PTHR24421:SF10">
    <property type="entry name" value="NITRATE_NITRITE SENSOR PROTEIN NARQ"/>
    <property type="match status" value="1"/>
</dbReference>
<evidence type="ECO:0000313" key="11">
    <source>
        <dbReference type="EMBL" id="QUF05989.1"/>
    </source>
</evidence>
<evidence type="ECO:0000256" key="8">
    <source>
        <dbReference type="ARBA" id="ARBA00023012"/>
    </source>
</evidence>
<dbReference type="Gene3D" id="1.20.5.1930">
    <property type="match status" value="1"/>
</dbReference>
<reference evidence="11" key="1">
    <citation type="submission" date="2021-04" db="EMBL/GenBank/DDBJ databases">
        <title>Genomic sequence of Actinosynnema pretiosum subsp. pretiosum ATCC 31280 (C-14919).</title>
        <authorList>
            <person name="Bai L."/>
            <person name="Wang X."/>
            <person name="Xiao Y."/>
        </authorList>
    </citation>
    <scope>NUCLEOTIDE SEQUENCE</scope>
    <source>
        <strain evidence="11">ATCC 31280</strain>
    </source>
</reference>
<dbReference type="GO" id="GO:0016020">
    <property type="term" value="C:membrane"/>
    <property type="evidence" value="ECO:0007669"/>
    <property type="project" value="InterPro"/>
</dbReference>
<evidence type="ECO:0000256" key="7">
    <source>
        <dbReference type="ARBA" id="ARBA00022840"/>
    </source>
</evidence>
<dbReference type="AlphaFoldDB" id="A0AA45R5M5"/>
<keyword evidence="9" id="KW-1133">Transmembrane helix</keyword>
<sequence length="343" mass="34638">MLADVGVAALCVVVFWLPPGEPVVVHVVLVVALGIGVLLRGRAPVVGVVVVSVVTGAGWVVGVGHDPFLAAAWVLHPVAVRYGGSSRRVGVVLGGVLAVLLVTGSEEPGVVLRQVMVSLLALAASWQLGTSVRRERGEAARAARAEGERAVVAERLRVVREVHDVVSHSLGAIALTSGVAVHLGDAEALRRGLVEVERTSKRAMGELRVALGGVRESGPQPGIGDLGVLVRDSPVEADLVVDGEFGAEVPAAVGLAVYRVVQEGLTNVGKHAVGARCSVRVARVGGGVEVSVVDGGGAAVGGGEPGFGLVGVRERVELLGGVFSAGVLAGGGFGVRAVIPGGW</sequence>
<evidence type="ECO:0000256" key="2">
    <source>
        <dbReference type="ARBA" id="ARBA00012438"/>
    </source>
</evidence>
<dbReference type="GO" id="GO:0046983">
    <property type="term" value="F:protein dimerization activity"/>
    <property type="evidence" value="ECO:0007669"/>
    <property type="project" value="InterPro"/>
</dbReference>
<evidence type="ECO:0000259" key="10">
    <source>
        <dbReference type="Pfam" id="PF07730"/>
    </source>
</evidence>
<dbReference type="Gene3D" id="3.30.565.10">
    <property type="entry name" value="Histidine kinase-like ATPase, C-terminal domain"/>
    <property type="match status" value="1"/>
</dbReference>
<dbReference type="GO" id="GO:0005524">
    <property type="term" value="F:ATP binding"/>
    <property type="evidence" value="ECO:0007669"/>
    <property type="project" value="UniProtKB-KW"/>
</dbReference>
<keyword evidence="6" id="KW-0418">Kinase</keyword>
<keyword evidence="3" id="KW-0597">Phosphoprotein</keyword>
<dbReference type="InterPro" id="IPR036890">
    <property type="entry name" value="HATPase_C_sf"/>
</dbReference>
<evidence type="ECO:0000256" key="5">
    <source>
        <dbReference type="ARBA" id="ARBA00022741"/>
    </source>
</evidence>
<name>A0AA45R5M5_9PSEU</name>
<comment type="catalytic activity">
    <reaction evidence="1">
        <text>ATP + protein L-histidine = ADP + protein N-phospho-L-histidine.</text>
        <dbReference type="EC" id="2.7.13.3"/>
    </reaction>
</comment>
<dbReference type="SUPFAM" id="SSF55874">
    <property type="entry name" value="ATPase domain of HSP90 chaperone/DNA topoisomerase II/histidine kinase"/>
    <property type="match status" value="1"/>
</dbReference>
<keyword evidence="9" id="KW-0812">Transmembrane</keyword>
<keyword evidence="9" id="KW-0472">Membrane</keyword>
<dbReference type="Pfam" id="PF07730">
    <property type="entry name" value="HisKA_3"/>
    <property type="match status" value="1"/>
</dbReference>
<protein>
    <recommendedName>
        <fullName evidence="2">histidine kinase</fullName>
        <ecNumber evidence="2">2.7.13.3</ecNumber>
    </recommendedName>
</protein>
<evidence type="ECO:0000256" key="1">
    <source>
        <dbReference type="ARBA" id="ARBA00000085"/>
    </source>
</evidence>
<keyword evidence="4" id="KW-0808">Transferase</keyword>